<keyword evidence="18" id="KW-1185">Reference proteome</keyword>
<feature type="domain" description="Peptidase M3A/M3B catalytic" evidence="16">
    <location>
        <begin position="233"/>
        <end position="703"/>
    </location>
</feature>
<comment type="similarity">
    <text evidence="3 15">Belongs to the peptidase M3 family.</text>
</comment>
<reference evidence="17 18" key="1">
    <citation type="journal article" date="2010" name="Nature">
        <title>Perigord black truffle genome uncovers evolutionary origins and mechanisms of symbiosis.</title>
        <authorList>
            <person name="Martin F."/>
            <person name="Kohler A."/>
            <person name="Murat C."/>
            <person name="Balestrini R."/>
            <person name="Coutinho P.M."/>
            <person name="Jaillon O."/>
            <person name="Montanini B."/>
            <person name="Morin E."/>
            <person name="Noel B."/>
            <person name="Percudani R."/>
            <person name="Porcel B."/>
            <person name="Rubini A."/>
            <person name="Amicucci A."/>
            <person name="Amselem J."/>
            <person name="Anthouard V."/>
            <person name="Arcioni S."/>
            <person name="Artiguenave F."/>
            <person name="Aury J.M."/>
            <person name="Ballario P."/>
            <person name="Bolchi A."/>
            <person name="Brenna A."/>
            <person name="Brun A."/>
            <person name="Buee M."/>
            <person name="Cantarel B."/>
            <person name="Chevalier G."/>
            <person name="Couloux A."/>
            <person name="Da Silva C."/>
            <person name="Denoeud F."/>
            <person name="Duplessis S."/>
            <person name="Ghignone S."/>
            <person name="Hilselberger B."/>
            <person name="Iotti M."/>
            <person name="Marcais B."/>
            <person name="Mello A."/>
            <person name="Miranda M."/>
            <person name="Pacioni G."/>
            <person name="Quesneville H."/>
            <person name="Riccioni C."/>
            <person name="Ruotolo R."/>
            <person name="Splivallo R."/>
            <person name="Stocchi V."/>
            <person name="Tisserant E."/>
            <person name="Viscomi A.R."/>
            <person name="Zambonelli A."/>
            <person name="Zampieri E."/>
            <person name="Henrissat B."/>
            <person name="Lebrun M.H."/>
            <person name="Paolocci F."/>
            <person name="Bonfante P."/>
            <person name="Ottonello S."/>
            <person name="Wincker P."/>
        </authorList>
    </citation>
    <scope>NUCLEOTIDE SEQUENCE [LARGE SCALE GENOMIC DNA]</scope>
    <source>
        <strain evidence="17 18">Mel28</strain>
    </source>
</reference>
<comment type="subcellular location">
    <subcellularLocation>
        <location evidence="2">Mitochondrion matrix</location>
    </subcellularLocation>
</comment>
<keyword evidence="10" id="KW-0809">Transit peptide</keyword>
<dbReference type="InterPro" id="IPR033851">
    <property type="entry name" value="M3A_MIP"/>
</dbReference>
<evidence type="ECO:0000256" key="13">
    <source>
        <dbReference type="ARBA" id="ARBA00025208"/>
    </source>
</evidence>
<dbReference type="Gene3D" id="1.10.1370.10">
    <property type="entry name" value="Neurolysin, domain 3"/>
    <property type="match status" value="1"/>
</dbReference>
<keyword evidence="8 15" id="KW-0378">Hydrolase</keyword>
<dbReference type="PANTHER" id="PTHR11804:SF79">
    <property type="entry name" value="MITOCHONDRIAL INTERMEDIATE PEPTIDASE"/>
    <property type="match status" value="1"/>
</dbReference>
<dbReference type="GeneID" id="9188062"/>
<dbReference type="eggNOG" id="KOG2090">
    <property type="taxonomic scope" value="Eukaryota"/>
</dbReference>
<comment type="cofactor">
    <cofactor evidence="15">
        <name>Zn(2+)</name>
        <dbReference type="ChEBI" id="CHEBI:29105"/>
    </cofactor>
    <text evidence="15">Binds 1 zinc ion.</text>
</comment>
<dbReference type="InParanoid" id="D5GFB3"/>
<evidence type="ECO:0000256" key="4">
    <source>
        <dbReference type="ARBA" id="ARBA00012441"/>
    </source>
</evidence>
<keyword evidence="6 15" id="KW-0645">Protease</keyword>
<dbReference type="HOGENOM" id="CLU_001805_0_0_1"/>
<dbReference type="GO" id="GO:0004222">
    <property type="term" value="F:metalloendopeptidase activity"/>
    <property type="evidence" value="ECO:0007669"/>
    <property type="project" value="UniProtKB-EC"/>
</dbReference>
<keyword evidence="12" id="KW-0496">Mitochondrion</keyword>
<dbReference type="FunFam" id="3.40.390.10:FF:000029">
    <property type="entry name" value="Mitochondrial intermediate peptidase 1"/>
    <property type="match status" value="1"/>
</dbReference>
<dbReference type="GO" id="GO:0006518">
    <property type="term" value="P:peptide metabolic process"/>
    <property type="evidence" value="ECO:0007669"/>
    <property type="project" value="TreeGrafter"/>
</dbReference>
<evidence type="ECO:0000259" key="16">
    <source>
        <dbReference type="Pfam" id="PF01432"/>
    </source>
</evidence>
<dbReference type="InterPro" id="IPR045090">
    <property type="entry name" value="Pept_M3A_M3B"/>
</dbReference>
<dbReference type="GO" id="GO:0006627">
    <property type="term" value="P:protein processing involved in protein targeting to mitochondrion"/>
    <property type="evidence" value="ECO:0007669"/>
    <property type="project" value="TreeGrafter"/>
</dbReference>
<evidence type="ECO:0000256" key="8">
    <source>
        <dbReference type="ARBA" id="ARBA00022801"/>
    </source>
</evidence>
<dbReference type="OMA" id="ALMFEYM"/>
<evidence type="ECO:0000256" key="2">
    <source>
        <dbReference type="ARBA" id="ARBA00004305"/>
    </source>
</evidence>
<dbReference type="GO" id="GO:0046872">
    <property type="term" value="F:metal ion binding"/>
    <property type="evidence" value="ECO:0007669"/>
    <property type="project" value="UniProtKB-UniRule"/>
</dbReference>
<keyword evidence="7 15" id="KW-0479">Metal-binding</keyword>
<keyword evidence="9 15" id="KW-0862">Zinc</keyword>
<keyword evidence="11 15" id="KW-0482">Metalloprotease</keyword>
<dbReference type="CDD" id="cd06457">
    <property type="entry name" value="M3A_MIP"/>
    <property type="match status" value="1"/>
</dbReference>
<evidence type="ECO:0000256" key="3">
    <source>
        <dbReference type="ARBA" id="ARBA00006040"/>
    </source>
</evidence>
<dbReference type="Pfam" id="PF01432">
    <property type="entry name" value="Peptidase_M3"/>
    <property type="match status" value="1"/>
</dbReference>
<comment type="function">
    <text evidence="13">Cleaves proteins, imported into the mitochondrion, to their mature size. While most mitochondrial precursor proteins are processed to the mature form in one step by mitochondrial processing peptidase (MPP), the sequential cleavage by MIP of an octapeptide after initial processing by MPP is a required step for a subgroup of nuclear-encoded precursor proteins destined for the matrix or the inner membrane.</text>
</comment>
<evidence type="ECO:0000256" key="12">
    <source>
        <dbReference type="ARBA" id="ARBA00023128"/>
    </source>
</evidence>
<dbReference type="SUPFAM" id="SSF55486">
    <property type="entry name" value="Metalloproteases ('zincins'), catalytic domain"/>
    <property type="match status" value="1"/>
</dbReference>
<evidence type="ECO:0000256" key="15">
    <source>
        <dbReference type="RuleBase" id="RU003435"/>
    </source>
</evidence>
<dbReference type="GO" id="GO:0005759">
    <property type="term" value="C:mitochondrial matrix"/>
    <property type="evidence" value="ECO:0007669"/>
    <property type="project" value="UniProtKB-SubCell"/>
</dbReference>
<gene>
    <name evidence="17" type="ORF">GSTUM_00006809001</name>
</gene>
<dbReference type="InterPro" id="IPR024079">
    <property type="entry name" value="MetalloPept_cat_dom_sf"/>
</dbReference>
<evidence type="ECO:0000256" key="5">
    <source>
        <dbReference type="ARBA" id="ARBA00018046"/>
    </source>
</evidence>
<dbReference type="EMBL" id="FN430208">
    <property type="protein sequence ID" value="CAZ83206.1"/>
    <property type="molecule type" value="Genomic_DNA"/>
</dbReference>
<evidence type="ECO:0000256" key="6">
    <source>
        <dbReference type="ARBA" id="ARBA00022670"/>
    </source>
</evidence>
<dbReference type="AlphaFoldDB" id="D5GFB3"/>
<dbReference type="RefSeq" id="XP_002839015.1">
    <property type="nucleotide sequence ID" value="XM_002838969.1"/>
</dbReference>
<evidence type="ECO:0000256" key="1">
    <source>
        <dbReference type="ARBA" id="ARBA00000436"/>
    </source>
</evidence>
<evidence type="ECO:0000256" key="7">
    <source>
        <dbReference type="ARBA" id="ARBA00022723"/>
    </source>
</evidence>
<evidence type="ECO:0000256" key="14">
    <source>
        <dbReference type="ARBA" id="ARBA00032470"/>
    </source>
</evidence>
<dbReference type="KEGG" id="tml:GSTUM_00006809001"/>
<evidence type="ECO:0000256" key="9">
    <source>
        <dbReference type="ARBA" id="ARBA00022833"/>
    </source>
</evidence>
<evidence type="ECO:0000256" key="10">
    <source>
        <dbReference type="ARBA" id="ARBA00022946"/>
    </source>
</evidence>
<evidence type="ECO:0000313" key="17">
    <source>
        <dbReference type="EMBL" id="CAZ83206.1"/>
    </source>
</evidence>
<proteinExistence type="inferred from homology"/>
<dbReference type="EC" id="3.4.24.59" evidence="4"/>
<dbReference type="Gene3D" id="3.40.390.10">
    <property type="entry name" value="Collagenase (Catalytic Domain)"/>
    <property type="match status" value="1"/>
</dbReference>
<protein>
    <recommendedName>
        <fullName evidence="5">Mitochondrial intermediate peptidase</fullName>
        <ecNumber evidence="4">3.4.24.59</ecNumber>
    </recommendedName>
    <alternativeName>
        <fullName evidence="14">Octapeptidyl aminopeptidase</fullName>
    </alternativeName>
</protein>
<dbReference type="FunCoup" id="D5GFB3">
    <property type="interactions" value="600"/>
</dbReference>
<name>D5GFB3_TUBMM</name>
<evidence type="ECO:0000313" key="18">
    <source>
        <dbReference type="Proteomes" id="UP000006911"/>
    </source>
</evidence>
<dbReference type="Proteomes" id="UP000006911">
    <property type="component" value="Unassembled WGS sequence"/>
</dbReference>
<evidence type="ECO:0000256" key="11">
    <source>
        <dbReference type="ARBA" id="ARBA00023049"/>
    </source>
</evidence>
<accession>D5GFB3</accession>
<organism evidence="17 18">
    <name type="scientific">Tuber melanosporum (strain Mel28)</name>
    <name type="common">Perigord black truffle</name>
    <dbReference type="NCBI Taxonomy" id="656061"/>
    <lineage>
        <taxon>Eukaryota</taxon>
        <taxon>Fungi</taxon>
        <taxon>Dikarya</taxon>
        <taxon>Ascomycota</taxon>
        <taxon>Pezizomycotina</taxon>
        <taxon>Pezizomycetes</taxon>
        <taxon>Pezizales</taxon>
        <taxon>Tuberaceae</taxon>
        <taxon>Tuber</taxon>
    </lineage>
</organism>
<comment type="catalytic activity">
    <reaction evidence="1">
        <text>Release of an N-terminal octapeptide as second stage of processing of some proteins imported into the mitochondrion.</text>
        <dbReference type="EC" id="3.4.24.59"/>
    </reaction>
</comment>
<dbReference type="STRING" id="656061.D5GFB3"/>
<dbReference type="InterPro" id="IPR024077">
    <property type="entry name" value="Neurolysin/TOP_dom2"/>
</dbReference>
<dbReference type="PANTHER" id="PTHR11804">
    <property type="entry name" value="PROTEASE M3 THIMET OLIGOPEPTIDASE-RELATED"/>
    <property type="match status" value="1"/>
</dbReference>
<sequence>MSSDNPEIWKAFNAKSHAPTTPRTGLFQNKDLTSPAGFQTYAYRTLKKARALVDKIVKAQSPEELQGIVKDLDRLSDLLCRVIDMADFVRSTHPSQDIVVAANEAYGLMYEYMNVLNTTTGLYRALQRALENQEVVAQLSDEEKTVARILYRDFEKSGINLPAAARKKFVELSNRIAELGPEFANGMAPQKRVLKFPSSKLHGMDPLVVRGLTNTGTVTLPTTGMPASHALRMVEDEDVRKEVYLACHTSSKKQLGVLEEMLRTRAELARLVGRESYAEVALADKMARSPEAVLKFLNALSEANKPAAISEESILQSIKRELGNDTPLQAWDKDYYFAKLIRAIRSHRRSPDILSSYFSLGTVMQGLSRLLTRLYGVRFVPRETSPGETWNDDVRRLDILDESDGHIAVVYCDLFERQGKHPNPAHFTVRCSREITDEEYLESALSGDREDDGMASARRADGKLYQLPTIALICNFPRGDPSKRPTLLVFREVQTLFHEMGHAVHSILGRTSLHNVSGTRCATDWAEMPSILMEHFAQSPTVLSLFARHYETDEPMPTHLLADRIYEESLAQATETRNQIILALLDQHYHSSLPLFHDFNSTAVFHEIYRAYALLPAGEGTSWQGFFGHLFSYGATYYAYLFDRAIAAKVWKDVFEAEPTRREKGERFKEEVLKWGGSRSGWKCLAGVLGRRELEEGGERAMVEVGRWGSDWK</sequence>
<dbReference type="InterPro" id="IPR001567">
    <property type="entry name" value="Pept_M3A_M3B_dom"/>
</dbReference>